<dbReference type="Proteomes" id="UP001283361">
    <property type="component" value="Unassembled WGS sequence"/>
</dbReference>
<evidence type="ECO:0000313" key="2">
    <source>
        <dbReference type="Proteomes" id="UP001283361"/>
    </source>
</evidence>
<evidence type="ECO:0000313" key="1">
    <source>
        <dbReference type="EMBL" id="KAK3767021.1"/>
    </source>
</evidence>
<gene>
    <name evidence="1" type="ORF">RRG08_054069</name>
</gene>
<keyword evidence="2" id="KW-1185">Reference proteome</keyword>
<sequence length="123" mass="13509">MGICVDGGNWLYNTTIQNGLLPYACEPLRTSKCAACISVESRGSLQRSWEKTFMKWSQRINGRVEAGAATIIENLLYSLEAGMRAPIVPPSLISIPADPAPRRHQSEICGRVYLRSSSPNVLT</sequence>
<organism evidence="1 2">
    <name type="scientific">Elysia crispata</name>
    <name type="common">lettuce slug</name>
    <dbReference type="NCBI Taxonomy" id="231223"/>
    <lineage>
        <taxon>Eukaryota</taxon>
        <taxon>Metazoa</taxon>
        <taxon>Spiralia</taxon>
        <taxon>Lophotrochozoa</taxon>
        <taxon>Mollusca</taxon>
        <taxon>Gastropoda</taxon>
        <taxon>Heterobranchia</taxon>
        <taxon>Euthyneura</taxon>
        <taxon>Panpulmonata</taxon>
        <taxon>Sacoglossa</taxon>
        <taxon>Placobranchoidea</taxon>
        <taxon>Plakobranchidae</taxon>
        <taxon>Elysia</taxon>
    </lineage>
</organism>
<dbReference type="AlphaFoldDB" id="A0AAE0ZDZ1"/>
<proteinExistence type="predicted"/>
<name>A0AAE0ZDZ1_9GAST</name>
<protein>
    <submittedName>
        <fullName evidence="1">Uncharacterized protein</fullName>
    </submittedName>
</protein>
<comment type="caution">
    <text evidence="1">The sequence shown here is derived from an EMBL/GenBank/DDBJ whole genome shotgun (WGS) entry which is preliminary data.</text>
</comment>
<dbReference type="EMBL" id="JAWDGP010004172">
    <property type="protein sequence ID" value="KAK3767021.1"/>
    <property type="molecule type" value="Genomic_DNA"/>
</dbReference>
<accession>A0AAE0ZDZ1</accession>
<reference evidence="1" key="1">
    <citation type="journal article" date="2023" name="G3 (Bethesda)">
        <title>A reference genome for the long-term kleptoplast-retaining sea slug Elysia crispata morphotype clarki.</title>
        <authorList>
            <person name="Eastman K.E."/>
            <person name="Pendleton A.L."/>
            <person name="Shaikh M.A."/>
            <person name="Suttiyut T."/>
            <person name="Ogas R."/>
            <person name="Tomko P."/>
            <person name="Gavelis G."/>
            <person name="Widhalm J.R."/>
            <person name="Wisecaver J.H."/>
        </authorList>
    </citation>
    <scope>NUCLEOTIDE SEQUENCE</scope>
    <source>
        <strain evidence="1">ECLA1</strain>
    </source>
</reference>